<comment type="caution">
    <text evidence="1">The sequence shown here is derived from an EMBL/GenBank/DDBJ whole genome shotgun (WGS) entry which is preliminary data.</text>
</comment>
<evidence type="ECO:0000313" key="2">
    <source>
        <dbReference type="Proteomes" id="UP000256977"/>
    </source>
</evidence>
<organism evidence="1 2">
    <name type="scientific">Cohnella phaseoli</name>
    <dbReference type="NCBI Taxonomy" id="456490"/>
    <lineage>
        <taxon>Bacteria</taxon>
        <taxon>Bacillati</taxon>
        <taxon>Bacillota</taxon>
        <taxon>Bacilli</taxon>
        <taxon>Bacillales</taxon>
        <taxon>Paenibacillaceae</taxon>
        <taxon>Cohnella</taxon>
    </lineage>
</organism>
<dbReference type="AlphaFoldDB" id="A0A3D9JPS9"/>
<dbReference type="RefSeq" id="WP_116061836.1">
    <property type="nucleotide sequence ID" value="NZ_QRDZ01000013.1"/>
</dbReference>
<keyword evidence="2" id="KW-1185">Reference proteome</keyword>
<gene>
    <name evidence="1" type="ORF">DFP98_11394</name>
</gene>
<reference evidence="1 2" key="1">
    <citation type="submission" date="2018-07" db="EMBL/GenBank/DDBJ databases">
        <title>Genomic Encyclopedia of Type Strains, Phase III (KMG-III): the genomes of soil and plant-associated and newly described type strains.</title>
        <authorList>
            <person name="Whitman W."/>
        </authorList>
    </citation>
    <scope>NUCLEOTIDE SEQUENCE [LARGE SCALE GENOMIC DNA]</scope>
    <source>
        <strain evidence="1 2">CECT 7287</strain>
    </source>
</reference>
<dbReference type="EMBL" id="QRDZ01000013">
    <property type="protein sequence ID" value="RED76034.1"/>
    <property type="molecule type" value="Genomic_DNA"/>
</dbReference>
<proteinExistence type="predicted"/>
<sequence length="140" mass="16241">MKRITLKSMVLSILLVMGAFVATGAGIPYYEYPDNSGKSFAPAVDLNIRDKNIGFTEFEKSKYNMRKKIPFKDVKSTANQIKDFQIKAATYSPHIHPDRQVYFLATVKETQDDLRLHYVVMDAETHKVFIERESYRQKKK</sequence>
<name>A0A3D9JPS9_9BACL</name>
<dbReference type="Proteomes" id="UP000256977">
    <property type="component" value="Unassembled WGS sequence"/>
</dbReference>
<protein>
    <submittedName>
        <fullName evidence="1">Uncharacterized protein</fullName>
    </submittedName>
</protein>
<evidence type="ECO:0000313" key="1">
    <source>
        <dbReference type="EMBL" id="RED76034.1"/>
    </source>
</evidence>
<dbReference type="OrthoDB" id="2734296at2"/>
<accession>A0A3D9JPS9</accession>